<evidence type="ECO:0000256" key="5">
    <source>
        <dbReference type="ARBA" id="ARBA00022989"/>
    </source>
</evidence>
<comment type="subcellular location">
    <subcellularLocation>
        <location evidence="1">Cell membrane</location>
        <topology evidence="1">Multi-pass membrane protein</topology>
    </subcellularLocation>
</comment>
<evidence type="ECO:0000256" key="4">
    <source>
        <dbReference type="ARBA" id="ARBA00022840"/>
    </source>
</evidence>
<dbReference type="CDD" id="cd18547">
    <property type="entry name" value="ABC_6TM_Tm288_like"/>
    <property type="match status" value="1"/>
</dbReference>
<dbReference type="PANTHER" id="PTHR43394:SF1">
    <property type="entry name" value="ATP-BINDING CASSETTE SUB-FAMILY B MEMBER 10, MITOCHONDRIAL"/>
    <property type="match status" value="1"/>
</dbReference>
<feature type="domain" description="ABC transporter" evidence="8">
    <location>
        <begin position="354"/>
        <end position="588"/>
    </location>
</feature>
<dbReference type="InterPro" id="IPR011527">
    <property type="entry name" value="ABC1_TM_dom"/>
</dbReference>
<dbReference type="InterPro" id="IPR036640">
    <property type="entry name" value="ABC1_TM_sf"/>
</dbReference>
<dbReference type="PROSITE" id="PS00211">
    <property type="entry name" value="ABC_TRANSPORTER_1"/>
    <property type="match status" value="1"/>
</dbReference>
<feature type="transmembrane region" description="Helical" evidence="7">
    <location>
        <begin position="31"/>
        <end position="53"/>
    </location>
</feature>
<dbReference type="PANTHER" id="PTHR43394">
    <property type="entry name" value="ATP-DEPENDENT PERMEASE MDL1, MITOCHONDRIAL"/>
    <property type="match status" value="1"/>
</dbReference>
<dbReference type="PROSITE" id="PS50893">
    <property type="entry name" value="ABC_TRANSPORTER_2"/>
    <property type="match status" value="1"/>
</dbReference>
<feature type="domain" description="ABC transmembrane type-1" evidence="9">
    <location>
        <begin position="33"/>
        <end position="320"/>
    </location>
</feature>
<feature type="transmembrane region" description="Helical" evidence="7">
    <location>
        <begin position="73"/>
        <end position="94"/>
    </location>
</feature>
<evidence type="ECO:0000313" key="11">
    <source>
        <dbReference type="Proteomes" id="UP001341259"/>
    </source>
</evidence>
<gene>
    <name evidence="10" type="ORF">OHB29_33145</name>
</gene>
<dbReference type="Pfam" id="PF00005">
    <property type="entry name" value="ABC_tran"/>
    <property type="match status" value="1"/>
</dbReference>
<dbReference type="InterPro" id="IPR027417">
    <property type="entry name" value="P-loop_NTPase"/>
</dbReference>
<dbReference type="InterPro" id="IPR017871">
    <property type="entry name" value="ABC_transporter-like_CS"/>
</dbReference>
<dbReference type="Pfam" id="PF00664">
    <property type="entry name" value="ABC_membrane"/>
    <property type="match status" value="1"/>
</dbReference>
<keyword evidence="11" id="KW-1185">Reference proteome</keyword>
<dbReference type="CDD" id="cd03254">
    <property type="entry name" value="ABCC_Glucan_exporter_like"/>
    <property type="match status" value="1"/>
</dbReference>
<evidence type="ECO:0000256" key="7">
    <source>
        <dbReference type="SAM" id="Phobius"/>
    </source>
</evidence>
<feature type="transmembrane region" description="Helical" evidence="7">
    <location>
        <begin position="260"/>
        <end position="282"/>
    </location>
</feature>
<dbReference type="Gene3D" id="3.40.50.300">
    <property type="entry name" value="P-loop containing nucleotide triphosphate hydrolases"/>
    <property type="match status" value="1"/>
</dbReference>
<evidence type="ECO:0000256" key="6">
    <source>
        <dbReference type="ARBA" id="ARBA00023136"/>
    </source>
</evidence>
<dbReference type="InterPro" id="IPR003593">
    <property type="entry name" value="AAA+_ATPase"/>
</dbReference>
<evidence type="ECO:0000256" key="2">
    <source>
        <dbReference type="ARBA" id="ARBA00022692"/>
    </source>
</evidence>
<keyword evidence="2 7" id="KW-0812">Transmembrane</keyword>
<reference evidence="10 11" key="1">
    <citation type="submission" date="2022-10" db="EMBL/GenBank/DDBJ databases">
        <title>The complete genomes of actinobacterial strains from the NBC collection.</title>
        <authorList>
            <person name="Joergensen T.S."/>
            <person name="Alvarez Arevalo M."/>
            <person name="Sterndorff E.B."/>
            <person name="Faurdal D."/>
            <person name="Vuksanovic O."/>
            <person name="Mourched A.-S."/>
            <person name="Charusanti P."/>
            <person name="Shaw S."/>
            <person name="Blin K."/>
            <person name="Weber T."/>
        </authorList>
    </citation>
    <scope>NUCLEOTIDE SEQUENCE [LARGE SCALE GENOMIC DNA]</scope>
    <source>
        <strain evidence="10 11">NBC_00456</strain>
    </source>
</reference>
<dbReference type="Gene3D" id="1.20.1560.10">
    <property type="entry name" value="ABC transporter type 1, transmembrane domain"/>
    <property type="match status" value="1"/>
</dbReference>
<dbReference type="EMBL" id="CP107906">
    <property type="protein sequence ID" value="WUG97461.1"/>
    <property type="molecule type" value="Genomic_DNA"/>
</dbReference>
<dbReference type="SMART" id="SM00382">
    <property type="entry name" value="AAA"/>
    <property type="match status" value="1"/>
</dbReference>
<organism evidence="10 11">
    <name type="scientific">Streptomyces violaceus</name>
    <name type="common">Streptomyces venezuelae</name>
    <dbReference type="NCBI Taxonomy" id="1936"/>
    <lineage>
        <taxon>Bacteria</taxon>
        <taxon>Bacillati</taxon>
        <taxon>Actinomycetota</taxon>
        <taxon>Actinomycetes</taxon>
        <taxon>Kitasatosporales</taxon>
        <taxon>Streptomycetaceae</taxon>
        <taxon>Streptomyces</taxon>
    </lineage>
</organism>
<dbReference type="InterPro" id="IPR039421">
    <property type="entry name" value="Type_1_exporter"/>
</dbReference>
<dbReference type="GO" id="GO:0005524">
    <property type="term" value="F:ATP binding"/>
    <property type="evidence" value="ECO:0007669"/>
    <property type="project" value="UniProtKB-KW"/>
</dbReference>
<keyword evidence="5 7" id="KW-1133">Transmembrane helix</keyword>
<feature type="transmembrane region" description="Helical" evidence="7">
    <location>
        <begin position="152"/>
        <end position="173"/>
    </location>
</feature>
<accession>A0ABZ1P0A7</accession>
<proteinExistence type="predicted"/>
<evidence type="ECO:0000259" key="9">
    <source>
        <dbReference type="PROSITE" id="PS50929"/>
    </source>
</evidence>
<dbReference type="SUPFAM" id="SSF90123">
    <property type="entry name" value="ABC transporter transmembrane region"/>
    <property type="match status" value="1"/>
</dbReference>
<evidence type="ECO:0000259" key="8">
    <source>
        <dbReference type="PROSITE" id="PS50893"/>
    </source>
</evidence>
<sequence>MTAEAETTAKPQDFRRSAARLLRALGPDRRLLILCLALSVVSVALTVSVPMVLGRATDLIVRGAAEGRVDFARVARVLAVAAGLVIVSASCAFARGRLAQDIGQRTAFRLREQASAKLTVLPLSYLDRRPRGDLISRLTNDADNIALTLQQLLTKIAVSLLGVLGVLGMMLWLSPLLTLVAVASLPVAAVVTRLLGRRSQPEFTKQWRATGELSSHVEEMFTGHDQVLLFGRGEDAQRAFDERNHAAFEAGRRAQFFSGVIEPALAFLGYVTFVAVAVLGGLRVASGAMTIGEIQAFITYTLQFNNPITQAAALVNIVQSGIASAERVFELVDADEQTPDPAIPQRLRQVAGKVEFEQVSFRYEPTEPLIENLDLAVAPHQTVAIVGPTGAGKTTLVNLLLRFYEPTGGRITLDGSGIATLPRAELRARIGMVLQDTWLFEGTIAANIAYGKDDATHDEIVSAAKAARADHFIRTLPDGYDTLLDENGEGLSAGERQLLTIARAFLSKPSILVLDEATSSVDTRTEALVQHAMADLRTGRTSFVIAHRLSTIRDADTILVMEAGRIVEQGTHEELLAADGAYARLYESQFAQAAAFPA</sequence>
<dbReference type="Proteomes" id="UP001341259">
    <property type="component" value="Chromosome"/>
</dbReference>
<protein>
    <submittedName>
        <fullName evidence="10">ABC transporter ATP-binding protein/permease</fullName>
    </submittedName>
</protein>
<dbReference type="SUPFAM" id="SSF52540">
    <property type="entry name" value="P-loop containing nucleoside triphosphate hydrolases"/>
    <property type="match status" value="1"/>
</dbReference>
<dbReference type="PROSITE" id="PS50929">
    <property type="entry name" value="ABC_TM1F"/>
    <property type="match status" value="1"/>
</dbReference>
<name>A0ABZ1P0A7_STRVL</name>
<feature type="transmembrane region" description="Helical" evidence="7">
    <location>
        <begin position="179"/>
        <end position="196"/>
    </location>
</feature>
<evidence type="ECO:0000256" key="1">
    <source>
        <dbReference type="ARBA" id="ARBA00004651"/>
    </source>
</evidence>
<keyword evidence="3" id="KW-0547">Nucleotide-binding</keyword>
<evidence type="ECO:0000256" key="3">
    <source>
        <dbReference type="ARBA" id="ARBA00022741"/>
    </source>
</evidence>
<keyword evidence="4 10" id="KW-0067">ATP-binding</keyword>
<dbReference type="InterPro" id="IPR003439">
    <property type="entry name" value="ABC_transporter-like_ATP-bd"/>
</dbReference>
<keyword evidence="6 7" id="KW-0472">Membrane</keyword>
<dbReference type="RefSeq" id="WP_328344342.1">
    <property type="nucleotide sequence ID" value="NZ_CP107906.1"/>
</dbReference>
<evidence type="ECO:0000313" key="10">
    <source>
        <dbReference type="EMBL" id="WUG97461.1"/>
    </source>
</evidence>